<feature type="binding site" description="via carbamate group" evidence="1">
    <location>
        <position position="161"/>
    </location>
    <ligand>
        <name>Zn(2+)</name>
        <dbReference type="ChEBI" id="CHEBI:29105"/>
        <label>2</label>
    </ligand>
</feature>
<feature type="binding site" evidence="1">
    <location>
        <position position="67"/>
    </location>
    <ligand>
        <name>Zn(2+)</name>
        <dbReference type="ChEBI" id="CHEBI:29105"/>
        <label>1</label>
    </ligand>
</feature>
<reference evidence="7" key="1">
    <citation type="submission" date="2016-11" db="EMBL/GenBank/DDBJ databases">
        <authorList>
            <person name="Varghese N."/>
            <person name="Submissions S."/>
        </authorList>
    </citation>
    <scope>NUCLEOTIDE SEQUENCE [LARGE SCALE GENOMIC DNA]</scope>
    <source>
        <strain evidence="7">DSM 18761</strain>
    </source>
</reference>
<evidence type="ECO:0000256" key="3">
    <source>
        <dbReference type="PIRSR" id="PIRSR039004-3"/>
    </source>
</evidence>
<evidence type="ECO:0000256" key="4">
    <source>
        <dbReference type="SAM" id="Coils"/>
    </source>
</evidence>
<dbReference type="EMBL" id="FQUR01000022">
    <property type="protein sequence ID" value="SHF28696.1"/>
    <property type="molecule type" value="Genomic_DNA"/>
</dbReference>
<dbReference type="Pfam" id="PF01979">
    <property type="entry name" value="Amidohydro_1"/>
    <property type="match status" value="1"/>
</dbReference>
<dbReference type="GO" id="GO:0016810">
    <property type="term" value="F:hydrolase activity, acting on carbon-nitrogen (but not peptide) bonds"/>
    <property type="evidence" value="ECO:0007669"/>
    <property type="project" value="InterPro"/>
</dbReference>
<dbReference type="InterPro" id="IPR020043">
    <property type="entry name" value="Deacetylase_Atu3266-like"/>
</dbReference>
<feature type="binding site" evidence="1">
    <location>
        <position position="217"/>
    </location>
    <ligand>
        <name>Zn(2+)</name>
        <dbReference type="ChEBI" id="CHEBI:29105"/>
        <label>2</label>
    </ligand>
</feature>
<dbReference type="PANTHER" id="PTHR42717:SF1">
    <property type="entry name" value="IMIDAZOLONEPROPIONASE AND RELATED AMIDOHYDROLASES"/>
    <property type="match status" value="1"/>
</dbReference>
<dbReference type="Gene3D" id="2.30.40.10">
    <property type="entry name" value="Urease, subunit C, domain 1"/>
    <property type="match status" value="1"/>
</dbReference>
<dbReference type="SUPFAM" id="SSF51556">
    <property type="entry name" value="Metallo-dependent hydrolases"/>
    <property type="match status" value="1"/>
</dbReference>
<dbReference type="NCBIfam" id="NF006689">
    <property type="entry name" value="PRK09237.1"/>
    <property type="match status" value="1"/>
</dbReference>
<dbReference type="GO" id="GO:0019213">
    <property type="term" value="F:deacetylase activity"/>
    <property type="evidence" value="ECO:0007669"/>
    <property type="project" value="InterPro"/>
</dbReference>
<dbReference type="PANTHER" id="PTHR42717">
    <property type="entry name" value="DIHYDROOROTASE-RELATED"/>
    <property type="match status" value="1"/>
</dbReference>
<feature type="coiled-coil region" evidence="4">
    <location>
        <begin position="129"/>
        <end position="163"/>
    </location>
</feature>
<keyword evidence="1" id="KW-0862">Zinc</keyword>
<dbReference type="RefSeq" id="WP_072969476.1">
    <property type="nucleotide sequence ID" value="NZ_FQUR01000022.1"/>
</dbReference>
<feature type="site" description="Transition state stabilizer" evidence="3">
    <location>
        <position position="163"/>
    </location>
</feature>
<feature type="binding site" evidence="1">
    <location>
        <position position="65"/>
    </location>
    <ligand>
        <name>Zn(2+)</name>
        <dbReference type="ChEBI" id="CHEBI:29105"/>
        <label>1</label>
    </ligand>
</feature>
<keyword evidence="4" id="KW-0175">Coiled coil</keyword>
<evidence type="ECO:0000256" key="2">
    <source>
        <dbReference type="PIRSR" id="PIRSR039004-2"/>
    </source>
</evidence>
<dbReference type="Proteomes" id="UP000184127">
    <property type="component" value="Unassembled WGS sequence"/>
</dbReference>
<feature type="binding site" evidence="1">
    <location>
        <position position="194"/>
    </location>
    <ligand>
        <name>Zn(2+)</name>
        <dbReference type="ChEBI" id="CHEBI:29105"/>
        <label>2</label>
    </ligand>
</feature>
<protein>
    <submittedName>
        <fullName evidence="6">Dihydroorotase</fullName>
    </submittedName>
</protein>
<name>A0A1M5AF17_9THEO</name>
<dbReference type="InterPro" id="IPR011059">
    <property type="entry name" value="Metal-dep_hydrolase_composite"/>
</dbReference>
<dbReference type="Gene3D" id="3.20.20.140">
    <property type="entry name" value="Metal-dependent hydrolases"/>
    <property type="match status" value="1"/>
</dbReference>
<feature type="domain" description="Amidohydrolase-related" evidence="5">
    <location>
        <begin position="56"/>
        <end position="341"/>
    </location>
</feature>
<dbReference type="AlphaFoldDB" id="A0A1M5AF17"/>
<dbReference type="InterPro" id="IPR006680">
    <property type="entry name" value="Amidohydro-rel"/>
</dbReference>
<dbReference type="InterPro" id="IPR032466">
    <property type="entry name" value="Metal_Hydrolase"/>
</dbReference>
<evidence type="ECO:0000313" key="7">
    <source>
        <dbReference type="Proteomes" id="UP000184127"/>
    </source>
</evidence>
<dbReference type="SUPFAM" id="SSF51338">
    <property type="entry name" value="Composite domain of metallo-dependent hydrolases"/>
    <property type="match status" value="1"/>
</dbReference>
<gene>
    <name evidence="6" type="ORF">SAMN02745195_02282</name>
</gene>
<accession>A0A1M5AF17</accession>
<keyword evidence="1" id="KW-0479">Metal-binding</keyword>
<proteinExistence type="predicted"/>
<dbReference type="PIRSF" id="PIRSF039004">
    <property type="entry name" value="ADE_EF_0837"/>
    <property type="match status" value="1"/>
</dbReference>
<dbReference type="GO" id="GO:0046872">
    <property type="term" value="F:metal ion binding"/>
    <property type="evidence" value="ECO:0007669"/>
    <property type="project" value="UniProtKB-KW"/>
</dbReference>
<evidence type="ECO:0000259" key="5">
    <source>
        <dbReference type="Pfam" id="PF01979"/>
    </source>
</evidence>
<feature type="binding site" description="via carbamate group" evidence="1">
    <location>
        <position position="161"/>
    </location>
    <ligand>
        <name>Zn(2+)</name>
        <dbReference type="ChEBI" id="CHEBI:29105"/>
        <label>1</label>
    </ligand>
</feature>
<keyword evidence="7" id="KW-1185">Reference proteome</keyword>
<feature type="modified residue" description="N6-carboxylysine" evidence="2">
    <location>
        <position position="161"/>
    </location>
</feature>
<evidence type="ECO:0000256" key="1">
    <source>
        <dbReference type="PIRSR" id="PIRSR039004-1"/>
    </source>
</evidence>
<sequence length="378" mass="40973">MKIDLLVKNGYVIDPGNKMKGKFDIAIDKGKILGIYQPNTFSEYSTKNVLDVSDCIVVPGLIDLHVHVFPIKTVLGISADHVGVNQGVTTVVDAGSTGASCINSFIDEVVKKNITRVLLWINVASPGLCEGLSELADLKNIELEKLEEVIKEHSQVIRGIKVRMSSSVVKNNGIKPLEIAKKSAQKVKLPLMVHIGNPPPDLKDILSLLEAGDVVTHAFHGKKGGILDEDGKLILEAENALKRGVLFDVGHGTSSFSFKVMKRAIDLGIAPHTISTDIYLANITGPVYSLVTTMTKFIALGYSLEEVIKATTSMPAKVLRMEQEIGSIKEGNIADISILKWNQSPIKLVDSEGEEIVAEKFLLPLYTIKSGKVLKCNG</sequence>
<evidence type="ECO:0000313" key="6">
    <source>
        <dbReference type="EMBL" id="SHF28696.1"/>
    </source>
</evidence>
<organism evidence="6 7">
    <name type="scientific">Thermoanaerobacter uzonensis DSM 18761</name>
    <dbReference type="NCBI Taxonomy" id="1123369"/>
    <lineage>
        <taxon>Bacteria</taxon>
        <taxon>Bacillati</taxon>
        <taxon>Bacillota</taxon>
        <taxon>Clostridia</taxon>
        <taxon>Thermoanaerobacterales</taxon>
        <taxon>Thermoanaerobacteraceae</taxon>
        <taxon>Thermoanaerobacter</taxon>
    </lineage>
</organism>
<feature type="binding site" evidence="1">
    <location>
        <position position="277"/>
    </location>
    <ligand>
        <name>Zn(2+)</name>
        <dbReference type="ChEBI" id="CHEBI:29105"/>
        <label>1</label>
    </ligand>
</feature>